<proteinExistence type="predicted"/>
<dbReference type="AlphaFoldDB" id="A0A6J7SGE7"/>
<accession>A0A6J7SGE7</accession>
<dbReference type="InterPro" id="IPR002645">
    <property type="entry name" value="STAS_dom"/>
</dbReference>
<feature type="transmembrane region" description="Helical" evidence="5">
    <location>
        <begin position="20"/>
        <end position="39"/>
    </location>
</feature>
<keyword evidence="4 5" id="KW-0472">Membrane</keyword>
<feature type="transmembrane region" description="Helical" evidence="5">
    <location>
        <begin position="75"/>
        <end position="108"/>
    </location>
</feature>
<feature type="transmembrane region" description="Helical" evidence="5">
    <location>
        <begin position="320"/>
        <end position="350"/>
    </location>
</feature>
<evidence type="ECO:0000256" key="3">
    <source>
        <dbReference type="ARBA" id="ARBA00022989"/>
    </source>
</evidence>
<evidence type="ECO:0000256" key="5">
    <source>
        <dbReference type="SAM" id="Phobius"/>
    </source>
</evidence>
<evidence type="ECO:0000256" key="4">
    <source>
        <dbReference type="ARBA" id="ARBA00023136"/>
    </source>
</evidence>
<evidence type="ECO:0000256" key="1">
    <source>
        <dbReference type="ARBA" id="ARBA00004141"/>
    </source>
</evidence>
<dbReference type="InterPro" id="IPR011547">
    <property type="entry name" value="SLC26A/SulP_dom"/>
</dbReference>
<protein>
    <submittedName>
        <fullName evidence="8">Unannotated protein</fullName>
    </submittedName>
</protein>
<feature type="transmembrane region" description="Helical" evidence="5">
    <location>
        <begin position="194"/>
        <end position="213"/>
    </location>
</feature>
<dbReference type="Pfam" id="PF01740">
    <property type="entry name" value="STAS"/>
    <property type="match status" value="1"/>
</dbReference>
<feature type="transmembrane region" description="Helical" evidence="5">
    <location>
        <begin position="234"/>
        <end position="256"/>
    </location>
</feature>
<comment type="subcellular location">
    <subcellularLocation>
        <location evidence="1">Membrane</location>
        <topology evidence="1">Multi-pass membrane protein</topology>
    </subcellularLocation>
</comment>
<dbReference type="PROSITE" id="PS50801">
    <property type="entry name" value="STAS"/>
    <property type="match status" value="1"/>
</dbReference>
<dbReference type="InterPro" id="IPR001902">
    <property type="entry name" value="SLC26A/SulP_fam"/>
</dbReference>
<dbReference type="GO" id="GO:0016020">
    <property type="term" value="C:membrane"/>
    <property type="evidence" value="ECO:0007669"/>
    <property type="project" value="UniProtKB-SubCell"/>
</dbReference>
<dbReference type="CDD" id="cd07042">
    <property type="entry name" value="STAS_SulP_like_sulfate_transporter"/>
    <property type="match status" value="1"/>
</dbReference>
<dbReference type="SUPFAM" id="SSF52091">
    <property type="entry name" value="SpoIIaa-like"/>
    <property type="match status" value="1"/>
</dbReference>
<feature type="transmembrane region" description="Helical" evidence="5">
    <location>
        <begin position="170"/>
        <end position="188"/>
    </location>
</feature>
<dbReference type="Gene3D" id="3.30.750.24">
    <property type="entry name" value="STAS domain"/>
    <property type="match status" value="1"/>
</dbReference>
<name>A0A6J7SGE7_9ZZZZ</name>
<reference evidence="8" key="1">
    <citation type="submission" date="2020-05" db="EMBL/GenBank/DDBJ databases">
        <authorList>
            <person name="Chiriac C."/>
            <person name="Salcher M."/>
            <person name="Ghai R."/>
            <person name="Kavagutti S V."/>
        </authorList>
    </citation>
    <scope>NUCLEOTIDE SEQUENCE</scope>
</reference>
<feature type="transmembrane region" description="Helical" evidence="5">
    <location>
        <begin position="45"/>
        <end position="63"/>
    </location>
</feature>
<organism evidence="8">
    <name type="scientific">freshwater metagenome</name>
    <dbReference type="NCBI Taxonomy" id="449393"/>
    <lineage>
        <taxon>unclassified sequences</taxon>
        <taxon>metagenomes</taxon>
        <taxon>ecological metagenomes</taxon>
    </lineage>
</organism>
<sequence length="544" mass="57328">MKRFLPRKSDFELRSWREDLLAGIAVGVVALPLALAFGITTGMSAGAGLITAIVAGFLAAIFGGSRFQVSGPTGAMTVVLVPIVTQYGASAVPVVGLLAGLLIILLGVFKLGRLISAIPWPVIEGFTVGIAIVIALQQIPLLLDVAKPAGSNAAQVAWHTFSVQGINRTAVFLGLGSAFLVILLSTLGSKIPPSIVAVVSGTLLVQFSGFDVARIGSLPRSLPFPHLPHLDPSVASDFFSAALAVTALGAIESLLSARVADGMADSSSKSDPDRELFGQGLGTVAASLMGGMPATGAIARTAVNVRSGARTRLASIFHSLFLLLVVLFLAPIVGQIPTSVLAGILIGTAFRMIDFGNVRSVLRSTRSDAAVFLVTAFVTVALDLIIAVEVGLLLAGVMALRHLVHSSSVELEDVSEHLDLDEGHRLLHEHIVTYRLDGALFFGDAHLFLHHLTQVSGVKVVVLRMGSLTSIDASGAQAVGEIIRELHKKRIDVFLQGVFPAQRQILERSNALRAVTADHHIFEDLSDALAHARSHVRRTLHSEK</sequence>
<evidence type="ECO:0000256" key="2">
    <source>
        <dbReference type="ARBA" id="ARBA00022692"/>
    </source>
</evidence>
<feature type="transmembrane region" description="Helical" evidence="5">
    <location>
        <begin position="114"/>
        <end position="136"/>
    </location>
</feature>
<dbReference type="GO" id="GO:0055085">
    <property type="term" value="P:transmembrane transport"/>
    <property type="evidence" value="ECO:0007669"/>
    <property type="project" value="InterPro"/>
</dbReference>
<dbReference type="EMBL" id="CAEZZQ010000085">
    <property type="protein sequence ID" value="CAB4781406.1"/>
    <property type="molecule type" value="Genomic_DNA"/>
</dbReference>
<keyword evidence="2 5" id="KW-0812">Transmembrane</keyword>
<dbReference type="Pfam" id="PF00916">
    <property type="entry name" value="Sulfate_transp"/>
    <property type="match status" value="1"/>
</dbReference>
<evidence type="ECO:0000259" key="6">
    <source>
        <dbReference type="PROSITE" id="PS50801"/>
    </source>
</evidence>
<keyword evidence="3 5" id="KW-1133">Transmembrane helix</keyword>
<feature type="domain" description="STAS" evidence="6">
    <location>
        <begin position="429"/>
        <end position="532"/>
    </location>
</feature>
<dbReference type="PANTHER" id="PTHR11814">
    <property type="entry name" value="SULFATE TRANSPORTER"/>
    <property type="match status" value="1"/>
</dbReference>
<dbReference type="EMBL" id="CAFBQA010000060">
    <property type="protein sequence ID" value="CAB5040141.1"/>
    <property type="molecule type" value="Genomic_DNA"/>
</dbReference>
<dbReference type="InterPro" id="IPR036513">
    <property type="entry name" value="STAS_dom_sf"/>
</dbReference>
<gene>
    <name evidence="7" type="ORF">UFOPK2894_01232</name>
    <name evidence="8" type="ORF">UFOPK4234_01067</name>
</gene>
<feature type="transmembrane region" description="Helical" evidence="5">
    <location>
        <begin position="370"/>
        <end position="400"/>
    </location>
</feature>
<evidence type="ECO:0000313" key="8">
    <source>
        <dbReference type="EMBL" id="CAB5040141.1"/>
    </source>
</evidence>
<evidence type="ECO:0000313" key="7">
    <source>
        <dbReference type="EMBL" id="CAB4781406.1"/>
    </source>
</evidence>